<dbReference type="GO" id="GO:0004252">
    <property type="term" value="F:serine-type endopeptidase activity"/>
    <property type="evidence" value="ECO:0007669"/>
    <property type="project" value="TreeGrafter"/>
</dbReference>
<sequence>MSLKIDKFVKTYKSISRIPAVVGGTIRSNGIISTQWSQRNLEKGKSTEFTKEFFTTNLKKTAESMPIDVGTEIISRLSKSEKYRAVLRDYDSKQFLEIWQGYNLIRSVDLNTLEAHGSVYSDGEFASFEWSPDEKKVLYVAEKKKVKSEPFYKRKGATTNNVSGNGSGEEKPKGEEYLFIQDWGEQLVGKKISIIAEYNVESDSVEILKGIPDDIFVGQPKYSPDGSYIVGVAYQLEPRKLGIMFCANRPSTIFSLDFDGNFVSLPLPGKAVKSPIFSPKGDYILWLQRNSGGPHASAMELVKASVPLNENTVSKVVIDIVDTEKKIEGGKLFYGLYNTGFFRRPWASNDRLILNTNQKYTINSYVVNINTGSLTQLEYNEGSLRVLDVHEDTILAVNRHFLKPDKIILGKLPAPNQEATIVWEELTTSETVPGLENSKYEYLDLKAPEGDFKDFNAIYIGPKSGSNHSVPLIVWPHGGPHSVFGNYLFLEEAMYLLSGFAVLLINFRGSLGSGQKSVDYLPKKVGTADVKDCIQATDEALARYPWLNPKQLALAGGSHGGFLVAHLSGQYPDKYKVVVARNPVIDVASMSINSDIPDWCFVEGGKEYTQKGEIDNDALTFMRQVSPIVHMHKVKAPTLLQIGSKDLRVPPQQGIEYHLRLKANGVVTRMNLYDDNHPLGSVPNEFDNLINSMIWIEKHLGIED</sequence>
<name>A0A6P7GPA2_DIAVI</name>
<dbReference type="GO" id="GO:0006508">
    <property type="term" value="P:proteolysis"/>
    <property type="evidence" value="ECO:0007669"/>
    <property type="project" value="InterPro"/>
</dbReference>
<comment type="subcellular location">
    <subcellularLocation>
        <location evidence="2">Cytoplasm</location>
    </subcellularLocation>
</comment>
<dbReference type="InterPro" id="IPR001375">
    <property type="entry name" value="Peptidase_S9_cat"/>
</dbReference>
<reference evidence="11 12" key="1">
    <citation type="submission" date="2025-04" db="UniProtKB">
        <authorList>
            <consortium name="RefSeq"/>
        </authorList>
    </citation>
    <scope>IDENTIFICATION</scope>
    <source>
        <tissue evidence="11 12">Whole insect</tissue>
    </source>
</reference>
<evidence type="ECO:0000259" key="10">
    <source>
        <dbReference type="Pfam" id="PF19283"/>
    </source>
</evidence>
<feature type="domain" description="Peptidase S9 prolyl oligopeptidase catalytic" evidence="9">
    <location>
        <begin position="495"/>
        <end position="701"/>
    </location>
</feature>
<evidence type="ECO:0000259" key="9">
    <source>
        <dbReference type="Pfam" id="PF00326"/>
    </source>
</evidence>
<dbReference type="RefSeq" id="XP_028147862.1">
    <property type="nucleotide sequence ID" value="XM_028292061.1"/>
</dbReference>
<dbReference type="Gene3D" id="3.40.50.1820">
    <property type="entry name" value="alpha/beta hydrolase"/>
    <property type="match status" value="1"/>
</dbReference>
<evidence type="ECO:0000256" key="5">
    <source>
        <dbReference type="ARBA" id="ARBA00012917"/>
    </source>
</evidence>
<dbReference type="GO" id="GO:0008242">
    <property type="term" value="F:omega peptidase activity"/>
    <property type="evidence" value="ECO:0007669"/>
    <property type="project" value="UniProtKB-EC"/>
</dbReference>
<organism evidence="11">
    <name type="scientific">Diabrotica virgifera virgifera</name>
    <name type="common">western corn rootworm</name>
    <dbReference type="NCBI Taxonomy" id="50390"/>
    <lineage>
        <taxon>Eukaryota</taxon>
        <taxon>Metazoa</taxon>
        <taxon>Ecdysozoa</taxon>
        <taxon>Arthropoda</taxon>
        <taxon>Hexapoda</taxon>
        <taxon>Insecta</taxon>
        <taxon>Pterygota</taxon>
        <taxon>Neoptera</taxon>
        <taxon>Endopterygota</taxon>
        <taxon>Coleoptera</taxon>
        <taxon>Polyphaga</taxon>
        <taxon>Cucujiformia</taxon>
        <taxon>Chrysomeloidea</taxon>
        <taxon>Chrysomelidae</taxon>
        <taxon>Galerucinae</taxon>
        <taxon>Diabroticina</taxon>
        <taxon>Diabroticites</taxon>
        <taxon>Diabrotica</taxon>
    </lineage>
</organism>
<evidence type="ECO:0000313" key="11">
    <source>
        <dbReference type="RefSeq" id="XP_028147862.1"/>
    </source>
</evidence>
<evidence type="ECO:0000256" key="1">
    <source>
        <dbReference type="ARBA" id="ARBA00000721"/>
    </source>
</evidence>
<dbReference type="InterPro" id="IPR011042">
    <property type="entry name" value="6-blade_b-propeller_TolB-like"/>
</dbReference>
<evidence type="ECO:0000256" key="2">
    <source>
        <dbReference type="ARBA" id="ARBA00004496"/>
    </source>
</evidence>
<evidence type="ECO:0000313" key="12">
    <source>
        <dbReference type="RefSeq" id="XP_028147864.1"/>
    </source>
</evidence>
<dbReference type="GO" id="GO:0005737">
    <property type="term" value="C:cytoplasm"/>
    <property type="evidence" value="ECO:0007669"/>
    <property type="project" value="UniProtKB-SubCell"/>
</dbReference>
<dbReference type="EC" id="3.4.19.1" evidence="5"/>
<dbReference type="RefSeq" id="XP_028147864.1">
    <property type="nucleotide sequence ID" value="XM_028292063.1"/>
</dbReference>
<feature type="domain" description="Acylamino-acid-releasing enzyme N-terminal" evidence="10">
    <location>
        <begin position="37"/>
        <end position="429"/>
    </location>
</feature>
<comment type="catalytic activity">
    <reaction evidence="1">
        <text>Cleavage of an N-acetyl or N-formyl amino acid from the N-terminus of a polypeptide.</text>
        <dbReference type="EC" id="3.4.19.1"/>
    </reaction>
</comment>
<dbReference type="PANTHER" id="PTHR42776:SF4">
    <property type="entry name" value="ACYLAMINO-ACID-RELEASING ENZYME"/>
    <property type="match status" value="1"/>
</dbReference>
<dbReference type="Gene3D" id="2.120.10.30">
    <property type="entry name" value="TolB, C-terminal domain"/>
    <property type="match status" value="1"/>
</dbReference>
<evidence type="ECO:0000256" key="7">
    <source>
        <dbReference type="ARBA" id="ARBA00022490"/>
    </source>
</evidence>
<dbReference type="SUPFAM" id="SSF53474">
    <property type="entry name" value="alpha/beta-Hydrolases"/>
    <property type="match status" value="1"/>
</dbReference>
<evidence type="ECO:0000256" key="6">
    <source>
        <dbReference type="ARBA" id="ARBA00018421"/>
    </source>
</evidence>
<accession>A0A6P7GPA2</accession>
<keyword evidence="8" id="KW-0378">Hydrolase</keyword>
<evidence type="ECO:0000256" key="8">
    <source>
        <dbReference type="ARBA" id="ARBA00022801"/>
    </source>
</evidence>
<dbReference type="InterPro" id="IPR029058">
    <property type="entry name" value="AB_hydrolase_fold"/>
</dbReference>
<evidence type="ECO:0000256" key="3">
    <source>
        <dbReference type="ARBA" id="ARBA00010040"/>
    </source>
</evidence>
<dbReference type="InterPro" id="IPR045550">
    <property type="entry name" value="AARE_N"/>
</dbReference>
<evidence type="ECO:0000256" key="4">
    <source>
        <dbReference type="ARBA" id="ARBA00011881"/>
    </source>
</evidence>
<gene>
    <name evidence="11 12" type="primary">LOC114341261</name>
</gene>
<dbReference type="AlphaFoldDB" id="A0A6P7GPA2"/>
<dbReference type="PANTHER" id="PTHR42776">
    <property type="entry name" value="SERINE PEPTIDASE S9 FAMILY MEMBER"/>
    <property type="match status" value="1"/>
</dbReference>
<comment type="similarity">
    <text evidence="3">Belongs to the peptidase S9C family.</text>
</comment>
<proteinExistence type="inferred from homology"/>
<protein>
    <recommendedName>
        <fullName evidence="6">Acylamino-acid-releasing enzyme</fullName>
        <ecNumber evidence="5">3.4.19.1</ecNumber>
    </recommendedName>
</protein>
<dbReference type="Pfam" id="PF19283">
    <property type="entry name" value="APEH_N"/>
    <property type="match status" value="1"/>
</dbReference>
<comment type="subunit">
    <text evidence="4">Homotetramer.</text>
</comment>
<keyword evidence="7" id="KW-0963">Cytoplasm</keyword>
<dbReference type="SUPFAM" id="SSF82171">
    <property type="entry name" value="DPP6 N-terminal domain-like"/>
    <property type="match status" value="1"/>
</dbReference>
<dbReference type="Pfam" id="PF00326">
    <property type="entry name" value="Peptidase_S9"/>
    <property type="match status" value="1"/>
</dbReference>